<proteinExistence type="predicted"/>
<dbReference type="AlphaFoldDB" id="C4XFA9"/>
<keyword evidence="2" id="KW-1185">Reference proteome</keyword>
<dbReference type="PATRIC" id="fig|496833.3.peg.155"/>
<dbReference type="NCBIfam" id="NF045891">
    <property type="entry name" value="ICE_Mbov_0400"/>
    <property type="match status" value="1"/>
</dbReference>
<organism evidence="1 2">
    <name type="scientific">Mycoplasmopsis fermentans (strain ATCC 19989 / NBRC 14854 / NCTC 10117 / PG18)</name>
    <name type="common">Mycoplasma fermentans</name>
    <dbReference type="NCBI Taxonomy" id="496833"/>
    <lineage>
        <taxon>Bacteria</taxon>
        <taxon>Bacillati</taxon>
        <taxon>Mycoplasmatota</taxon>
        <taxon>Mycoplasmoidales</taxon>
        <taxon>Metamycoplasmataceae</taxon>
        <taxon>Mycoplasmopsis</taxon>
    </lineage>
</organism>
<reference evidence="1 2" key="1">
    <citation type="journal article" date="2009" name="Curr. Microbiol.">
        <title>Molecular cloning and expression of a novel cholinephosphotransferase involved in glycoglycerophospholipid biosynthesis of Mycoplasma fermentans.</title>
        <authorList>
            <person name="Ishida N."/>
            <person name="Irikura D."/>
            <person name="Matsuda K."/>
            <person name="Sato S."/>
            <person name="Asano K."/>
        </authorList>
    </citation>
    <scope>NUCLEOTIDE SEQUENCE [LARGE SCALE GENOMIC DNA]</scope>
    <source>
        <strain evidence="2">ATCC 19989 / NBRC 14854 / NCTC 10117 / PG18</strain>
    </source>
</reference>
<evidence type="ECO:0000313" key="2">
    <source>
        <dbReference type="Proteomes" id="UP000006810"/>
    </source>
</evidence>
<dbReference type="eggNOG" id="ENOG5031Z8H">
    <property type="taxonomic scope" value="Bacteria"/>
</dbReference>
<name>C4XFA9_MYCFP</name>
<dbReference type="KEGG" id="mfp:MBIO_0566"/>
<dbReference type="Proteomes" id="UP000006810">
    <property type="component" value="Chromosome"/>
</dbReference>
<dbReference type="HOGENOM" id="CLU_888018_0_0_14"/>
<protein>
    <submittedName>
        <fullName evidence="1">Uncharacterized protein</fullName>
    </submittedName>
</protein>
<sequence length="313" mass="36745">MYNFYMSLELWRPLKITNPLLEDIFHLNIDTKFKIHPLIIFENTKNKTYYCIRLQTARKSSSKYNLIIDNSSYQTNEYWKNHESVVVTKDIFIIDKELLESNIDKAIYQDTSVLNKNDKSLIVDDLSRRINAIPPDLNIIKISNNLKHNLVLYTNDELINNQLLSTLSNNSNKVKRATKNYFANNFSKSQFLINTNTSNTKYTKEALKNIKLCIGKEKNIINQNDFEYELDKETSNYFIREIAHNDWKDLDKTKDNVNIYSFENIGFLSKSSKSESSYIDPYDNKNIEKAKDKVAKEIPIKESKTDKDKTKLK</sequence>
<accession>C4XFA9</accession>
<gene>
    <name evidence="1" type="ordered locus">MBIO_0566</name>
</gene>
<evidence type="ECO:0000313" key="1">
    <source>
        <dbReference type="EMBL" id="BAH69831.1"/>
    </source>
</evidence>
<dbReference type="EMBL" id="AP009608">
    <property type="protein sequence ID" value="BAH69831.1"/>
    <property type="molecule type" value="Genomic_DNA"/>
</dbReference>